<dbReference type="OrthoDB" id="324815at2157"/>
<name>A0A2A2FDF8_9EURY</name>
<protein>
    <submittedName>
        <fullName evidence="2">Uncharacterized protein</fullName>
    </submittedName>
</protein>
<accession>A0A2A2FDF8</accession>
<gene>
    <name evidence="2" type="ORF">CK500_12800</name>
</gene>
<organism evidence="2 3">
    <name type="scientific">Halorubrum salipaludis</name>
    <dbReference type="NCBI Taxonomy" id="2032630"/>
    <lineage>
        <taxon>Archaea</taxon>
        <taxon>Methanobacteriati</taxon>
        <taxon>Methanobacteriota</taxon>
        <taxon>Stenosarchaea group</taxon>
        <taxon>Halobacteria</taxon>
        <taxon>Halobacteriales</taxon>
        <taxon>Haloferacaceae</taxon>
        <taxon>Halorubrum</taxon>
    </lineage>
</organism>
<feature type="transmembrane region" description="Helical" evidence="1">
    <location>
        <begin position="42"/>
        <end position="60"/>
    </location>
</feature>
<evidence type="ECO:0000256" key="1">
    <source>
        <dbReference type="SAM" id="Phobius"/>
    </source>
</evidence>
<proteinExistence type="predicted"/>
<sequence>MSDSDDPAAVSLAASIGALVVTFLLITPIAGTLLGFNWTQAVLIGGLSGSVAVLSARLTARRASGE</sequence>
<keyword evidence="1" id="KW-1133">Transmembrane helix</keyword>
<comment type="caution">
    <text evidence="2">The sequence shown here is derived from an EMBL/GenBank/DDBJ whole genome shotgun (WGS) entry which is preliminary data.</text>
</comment>
<dbReference type="AlphaFoldDB" id="A0A2A2FDF8"/>
<keyword evidence="1" id="KW-0812">Transmembrane</keyword>
<dbReference type="Proteomes" id="UP000218083">
    <property type="component" value="Unassembled WGS sequence"/>
</dbReference>
<keyword evidence="3" id="KW-1185">Reference proteome</keyword>
<dbReference type="EMBL" id="NSKC01000008">
    <property type="protein sequence ID" value="PAU82998.1"/>
    <property type="molecule type" value="Genomic_DNA"/>
</dbReference>
<evidence type="ECO:0000313" key="2">
    <source>
        <dbReference type="EMBL" id="PAU82998.1"/>
    </source>
</evidence>
<feature type="transmembrane region" description="Helical" evidence="1">
    <location>
        <begin position="12"/>
        <end position="36"/>
    </location>
</feature>
<keyword evidence="1" id="KW-0472">Membrane</keyword>
<dbReference type="RefSeq" id="WP_095637609.1">
    <property type="nucleotide sequence ID" value="NZ_NSKC01000008.1"/>
</dbReference>
<reference evidence="2 3" key="1">
    <citation type="submission" date="2017-08" db="EMBL/GenBank/DDBJ databases">
        <title>The strain WRN001 was isolated from Binhai saline alkaline soil, Tianjin, China.</title>
        <authorList>
            <person name="Liu D."/>
            <person name="Zhang G."/>
        </authorList>
    </citation>
    <scope>NUCLEOTIDE SEQUENCE [LARGE SCALE GENOMIC DNA]</scope>
    <source>
        <strain evidence="2 3">WN019</strain>
    </source>
</reference>
<evidence type="ECO:0000313" key="3">
    <source>
        <dbReference type="Proteomes" id="UP000218083"/>
    </source>
</evidence>